<evidence type="ECO:0000313" key="1">
    <source>
        <dbReference type="EMBL" id="ALT68522.1"/>
    </source>
</evidence>
<organism evidence="1 2">
    <name type="scientific">Methanobrevibacter millerae</name>
    <dbReference type="NCBI Taxonomy" id="230361"/>
    <lineage>
        <taxon>Archaea</taxon>
        <taxon>Methanobacteriati</taxon>
        <taxon>Methanobacteriota</taxon>
        <taxon>Methanomada group</taxon>
        <taxon>Methanobacteria</taxon>
        <taxon>Methanobacteriales</taxon>
        <taxon>Methanobacteriaceae</taxon>
        <taxon>Methanobrevibacter</taxon>
    </lineage>
</organism>
<dbReference type="PATRIC" id="fig|230361.4.peg.750"/>
<proteinExistence type="predicted"/>
<reference evidence="1 2" key="1">
    <citation type="submission" date="2015-04" db="EMBL/GenBank/DDBJ databases">
        <title>The complete genome sequence of the rumen methanogen Methanobrevibacter millerae SM9.</title>
        <authorList>
            <person name="Leahy S.C."/>
            <person name="Kelly W.J."/>
            <person name="Pacheco D.M."/>
            <person name="Li D."/>
            <person name="Altermann E."/>
            <person name="Attwood G.T."/>
        </authorList>
    </citation>
    <scope>NUCLEOTIDE SEQUENCE [LARGE SCALE GENOMIC DNA]</scope>
    <source>
        <strain evidence="1 2">SM9</strain>
    </source>
</reference>
<dbReference type="Proteomes" id="UP000067738">
    <property type="component" value="Chromosome"/>
</dbReference>
<dbReference type="GeneID" id="26735699"/>
<dbReference type="SUPFAM" id="SSF56784">
    <property type="entry name" value="HAD-like"/>
    <property type="match status" value="1"/>
</dbReference>
<dbReference type="InterPro" id="IPR036412">
    <property type="entry name" value="HAD-like_sf"/>
</dbReference>
<protein>
    <submittedName>
        <fullName evidence="1">Energy-converting hydrogenase A subunit R EhaR</fullName>
    </submittedName>
</protein>
<dbReference type="KEGG" id="mmil:sm9_0726"/>
<dbReference type="RefSeq" id="WP_058738836.1">
    <property type="nucleotide sequence ID" value="NZ_CP011266.1"/>
</dbReference>
<dbReference type="InterPro" id="IPR024196">
    <property type="entry name" value="NiFe_hyd_3_EhaR"/>
</dbReference>
<dbReference type="Gene3D" id="1.10.3870.10">
    <property type="entry name" value="AF1437-like domain superfamily"/>
    <property type="match status" value="1"/>
</dbReference>
<dbReference type="Gene3D" id="3.40.50.1000">
    <property type="entry name" value="HAD superfamily/HAD-like"/>
    <property type="match status" value="1"/>
</dbReference>
<dbReference type="AlphaFoldDB" id="A0A0U3DRE3"/>
<keyword evidence="2" id="KW-1185">Reference proteome</keyword>
<dbReference type="EMBL" id="CP011266">
    <property type="protein sequence ID" value="ALT68522.1"/>
    <property type="molecule type" value="Genomic_DNA"/>
</dbReference>
<gene>
    <name evidence="1" type="primary">ehaR</name>
    <name evidence="1" type="ORF">sm9_0726</name>
</gene>
<evidence type="ECO:0000313" key="2">
    <source>
        <dbReference type="Proteomes" id="UP000067738"/>
    </source>
</evidence>
<name>A0A0U3DRE3_9EURY</name>
<dbReference type="InterPro" id="IPR023214">
    <property type="entry name" value="HAD_sf"/>
</dbReference>
<sequence>MFEKSFITDCEGPLTLNDNAFELCEHFIDDGDKLFKILSLYDDYLVDIVKKEGYKAGNTLKLILPFFVLEKLTNDDLIDFSKNHIYAVRDSKFLLKYLKETMNTYIVSTSYGQYIEALSNYMEFPFENTYYTKVDVDALSLNEDELSKISQFKVQILENPEDYELFDEIFFSQIPGMGIYETIKKIDVIGGLGKKLAIDDIIENDKIDIKQMLYIGDSITDVEPLAFARDNDGISISFNGNEYPLNVAEIAIVSPSAVTTAVIANVYADNDKNKVLQFIEEYNSSDDLEKLFKDYEVNQDINDKFFEVFDKDEYPIIKIITQENYDEILKKSVDMRNNIRGDDIGGLG</sequence>
<dbReference type="PIRSF" id="PIRSF019370">
    <property type="entry name" value="EhaR"/>
    <property type="match status" value="1"/>
</dbReference>
<dbReference type="OrthoDB" id="359083at2157"/>
<accession>A0A0U3DRE3</accession>